<evidence type="ECO:0000313" key="1">
    <source>
        <dbReference type="EMBL" id="QHU01533.1"/>
    </source>
</evidence>
<reference evidence="1" key="1">
    <citation type="journal article" date="2020" name="Nature">
        <title>Giant virus diversity and host interactions through global metagenomics.</title>
        <authorList>
            <person name="Schulz F."/>
            <person name="Roux S."/>
            <person name="Paez-Espino D."/>
            <person name="Jungbluth S."/>
            <person name="Walsh D.A."/>
            <person name="Denef V.J."/>
            <person name="McMahon K.D."/>
            <person name="Konstantinidis K.T."/>
            <person name="Eloe-Fadrosh E.A."/>
            <person name="Kyrpides N.C."/>
            <person name="Woyke T."/>
        </authorList>
    </citation>
    <scope>NUCLEOTIDE SEQUENCE</scope>
    <source>
        <strain evidence="1">GVMAG-M-3300025874-2</strain>
    </source>
</reference>
<dbReference type="AlphaFoldDB" id="A0A6C0J8D0"/>
<protein>
    <submittedName>
        <fullName evidence="1">Uncharacterized protein</fullName>
    </submittedName>
</protein>
<dbReference type="EMBL" id="MN740346">
    <property type="protein sequence ID" value="QHU01533.1"/>
    <property type="molecule type" value="Genomic_DNA"/>
</dbReference>
<proteinExistence type="predicted"/>
<organism evidence="1">
    <name type="scientific">viral metagenome</name>
    <dbReference type="NCBI Taxonomy" id="1070528"/>
    <lineage>
        <taxon>unclassified sequences</taxon>
        <taxon>metagenomes</taxon>
        <taxon>organismal metagenomes</taxon>
    </lineage>
</organism>
<accession>A0A6C0J8D0</accession>
<name>A0A6C0J8D0_9ZZZZ</name>
<sequence>MSYEDGGDFNIDQYYSQYENLNKYKCSYCKSALESDDDCQCGDITTTEEVIQLFNDSIFSTNRFVSVYSKSLLDVVLSFYINYKHLLLHNKNYKGVLSFNVATCNIYGRLCCFQKLLALRGNFYKLMYSGLQFYLWRKKNINIGNTRINYNYPFKLNFKKSQSELDKYESLLMTVEVVDEFLLMSVADTPNISNSFSEKLVTILPGHHTQHYVDANKKYLFYYNKIYDKDDKIKTLEENKENIRDHLVSIFKEFLACETVYVKYLAPNYYQVSRDGTFGQNLMSMEDINFIHNNLINNITENYLINNDYFINSAYINYIYELEQLKYLNINLEYIQQILLSFTKINQLTINNSKKTILITQLKHQLELCINKELVKHNLVSGLQVTICNAVSRTPHPSYYIYINLYGNITWENGMPVYTKENLMNIKIMKNVMKDLDLVVTRHTNITILNDYINQIKDYLGITDNDCGC</sequence>